<organism evidence="1 2">
    <name type="scientific">Rubrobacter xylanophilus</name>
    <dbReference type="NCBI Taxonomy" id="49319"/>
    <lineage>
        <taxon>Bacteria</taxon>
        <taxon>Bacillati</taxon>
        <taxon>Actinomycetota</taxon>
        <taxon>Rubrobacteria</taxon>
        <taxon>Rubrobacterales</taxon>
        <taxon>Rubrobacteraceae</taxon>
        <taxon>Rubrobacter</taxon>
    </lineage>
</organism>
<keyword evidence="2" id="KW-1185">Reference proteome</keyword>
<dbReference type="Proteomes" id="UP000318065">
    <property type="component" value="Chromosome"/>
</dbReference>
<name>A0A510HFG5_9ACTN</name>
<evidence type="ECO:0000313" key="2">
    <source>
        <dbReference type="Proteomes" id="UP000318065"/>
    </source>
</evidence>
<protein>
    <submittedName>
        <fullName evidence="1">Uncharacterized protein</fullName>
    </submittedName>
</protein>
<gene>
    <name evidence="1" type="ORF">RxyAA322_05330</name>
</gene>
<dbReference type="RefSeq" id="WP_143526795.1">
    <property type="nucleotide sequence ID" value="NZ_AP019791.1"/>
</dbReference>
<proteinExistence type="predicted"/>
<dbReference type="OrthoDB" id="9966204at2"/>
<sequence length="59" mass="7013">MGRSRRDLEKELRERAGLDEEQARHAVQIFEEFLRRRAEESGGEEFRGLFTGSLRLFED</sequence>
<dbReference type="AlphaFoldDB" id="A0A510HFG5"/>
<dbReference type="EMBL" id="AP019791">
    <property type="protein sequence ID" value="BBL78679.1"/>
    <property type="molecule type" value="Genomic_DNA"/>
</dbReference>
<accession>A0A510HFG5</accession>
<evidence type="ECO:0000313" key="1">
    <source>
        <dbReference type="EMBL" id="BBL78679.1"/>
    </source>
</evidence>
<reference evidence="1" key="1">
    <citation type="journal article" date="2019" name="Microbiol. Resour. Announc.">
        <title>Complete Genome Sequence of Rubrobacter xylanophilus Strain AA3-22, Isolated from Arima Onsen in Japan.</title>
        <authorList>
            <person name="Tomariguchi N."/>
            <person name="Miyazaki K."/>
        </authorList>
    </citation>
    <scope>NUCLEOTIDE SEQUENCE [LARGE SCALE GENOMIC DNA]</scope>
    <source>
        <strain evidence="1">AA3-22</strain>
    </source>
</reference>